<organism evidence="2 3">
    <name type="scientific">Enterococcus phoeniculicola ATCC BAA-412</name>
    <dbReference type="NCBI Taxonomy" id="1158610"/>
    <lineage>
        <taxon>Bacteria</taxon>
        <taxon>Bacillati</taxon>
        <taxon>Bacillota</taxon>
        <taxon>Bacilli</taxon>
        <taxon>Lactobacillales</taxon>
        <taxon>Enterococcaceae</taxon>
        <taxon>Enterococcus</taxon>
    </lineage>
</organism>
<dbReference type="InterPro" id="IPR007737">
    <property type="entry name" value="Mga_HTH"/>
</dbReference>
<dbReference type="EMBL" id="AJAT01000023">
    <property type="protein sequence ID" value="EOL40616.1"/>
    <property type="molecule type" value="Genomic_DNA"/>
</dbReference>
<feature type="domain" description="Mga helix-turn-helix" evidence="1">
    <location>
        <begin position="84"/>
        <end position="161"/>
    </location>
</feature>
<evidence type="ECO:0000259" key="1">
    <source>
        <dbReference type="Pfam" id="PF05043"/>
    </source>
</evidence>
<dbReference type="Pfam" id="PF05043">
    <property type="entry name" value="Mga"/>
    <property type="match status" value="1"/>
</dbReference>
<dbReference type="HOGENOM" id="CLU_044967_1_0_9"/>
<reference evidence="2 3" key="1">
    <citation type="submission" date="2013-02" db="EMBL/GenBank/DDBJ databases">
        <title>The Genome Sequence of Enterococcus phoeniculicola BAA-412.</title>
        <authorList>
            <consortium name="The Broad Institute Genome Sequencing Platform"/>
            <consortium name="The Broad Institute Genome Sequencing Center for Infectious Disease"/>
            <person name="Earl A.M."/>
            <person name="Gilmore M.S."/>
            <person name="Lebreton F."/>
            <person name="Walker B."/>
            <person name="Young S.K."/>
            <person name="Zeng Q."/>
            <person name="Gargeya S."/>
            <person name="Fitzgerald M."/>
            <person name="Haas B."/>
            <person name="Abouelleil A."/>
            <person name="Alvarado L."/>
            <person name="Arachchi H.M."/>
            <person name="Berlin A.M."/>
            <person name="Chapman S.B."/>
            <person name="Dewar J."/>
            <person name="Goldberg J."/>
            <person name="Griggs A."/>
            <person name="Gujja S."/>
            <person name="Hansen M."/>
            <person name="Howarth C."/>
            <person name="Imamovic A."/>
            <person name="Larimer J."/>
            <person name="McCowan C."/>
            <person name="Murphy C."/>
            <person name="Neiman D."/>
            <person name="Pearson M."/>
            <person name="Priest M."/>
            <person name="Roberts A."/>
            <person name="Saif S."/>
            <person name="Shea T."/>
            <person name="Sisk P."/>
            <person name="Sykes S."/>
            <person name="Wortman J."/>
            <person name="Nusbaum C."/>
            <person name="Birren B."/>
        </authorList>
    </citation>
    <scope>NUCLEOTIDE SEQUENCE [LARGE SCALE GENOMIC DNA]</scope>
    <source>
        <strain evidence="2 3">ATCC BAA-412</strain>
    </source>
</reference>
<evidence type="ECO:0000313" key="3">
    <source>
        <dbReference type="Proteomes" id="UP000013785"/>
    </source>
</evidence>
<dbReference type="STRING" id="154621.RV11_GL002169"/>
<name>R3VZG6_9ENTE</name>
<evidence type="ECO:0000313" key="2">
    <source>
        <dbReference type="EMBL" id="EOL40616.1"/>
    </source>
</evidence>
<dbReference type="PATRIC" id="fig|1158610.3.peg.3576"/>
<keyword evidence="3" id="KW-1185">Reference proteome</keyword>
<dbReference type="AlphaFoldDB" id="R3VZG6"/>
<gene>
    <name evidence="2" type="ORF">UC3_03574</name>
</gene>
<sequence length="486" mass="59139">MFKMFLDKTEIRKIDFFRYMENRPLLKENKETIIEELMISEFLLNRTMEELNTDFKQYELVEDFELVETNTTIELLENGLGTSKQLETIYVEKSMAFSMMLELLFENFQSVNDYADKNFISFSPVYKKLKVMRKFFEQFSFTITKKFTFEGNEKKLRHFFLHALFEQMHQELSIYPENIVKKSLHFLKTVQEHRKMGMQEYAKLKLLHFLNITFLRIERGHTITEEKRIVSSSYLNESPHAKWIREWLEKEMKMIDKKRIEYEVDEILAYLVGEEIIKSRGYLGFVNDKSFQLDSLEFVETVQSKFPFAKQFKKKNYKRIALFHFYTVNFTLENIEYDKNLDINYFVDNYPEYVSFCKEYIEGKKNQRHIWKRKEFYFYNYLLLLVDKLPLQEFLQPIYLYIDFSFGKIYNRMIVRNINKLFELNITYQKSIDEQTDLILSDIYFAEFEMISQIIWLAPPRAIDWGNFSNHIARLRKEKRTLIPKE</sequence>
<dbReference type="eggNOG" id="COG3711">
    <property type="taxonomic scope" value="Bacteria"/>
</dbReference>
<accession>R3VZG6</accession>
<proteinExistence type="predicted"/>
<dbReference type="Proteomes" id="UP000013785">
    <property type="component" value="Unassembled WGS sequence"/>
</dbReference>
<comment type="caution">
    <text evidence="2">The sequence shown here is derived from an EMBL/GenBank/DDBJ whole genome shotgun (WGS) entry which is preliminary data.</text>
</comment>
<dbReference type="RefSeq" id="WP_010770204.1">
    <property type="nucleotide sequence ID" value="NZ_ASWE01000001.1"/>
</dbReference>
<dbReference type="OrthoDB" id="2143991at2"/>
<protein>
    <recommendedName>
        <fullName evidence="1">Mga helix-turn-helix domain-containing protein</fullName>
    </recommendedName>
</protein>